<comment type="caution">
    <text evidence="20">The sequence shown here is derived from an EMBL/GenBank/DDBJ whole genome shotgun (WGS) entry which is preliminary data.</text>
</comment>
<dbReference type="InterPro" id="IPR019818">
    <property type="entry name" value="IsoCit/isopropylmalate_DH_CS"/>
</dbReference>
<evidence type="ECO:0000256" key="16">
    <source>
        <dbReference type="ARBA" id="ARBA00029990"/>
    </source>
</evidence>
<organism evidence="20 21">
    <name type="scientific">Dictyobacter arantiisoli</name>
    <dbReference type="NCBI Taxonomy" id="2014874"/>
    <lineage>
        <taxon>Bacteria</taxon>
        <taxon>Bacillati</taxon>
        <taxon>Chloroflexota</taxon>
        <taxon>Ktedonobacteria</taxon>
        <taxon>Ktedonobacterales</taxon>
        <taxon>Dictyobacteraceae</taxon>
        <taxon>Dictyobacter</taxon>
    </lineage>
</organism>
<evidence type="ECO:0000256" key="9">
    <source>
        <dbReference type="ARBA" id="ARBA00022723"/>
    </source>
</evidence>
<dbReference type="RefSeq" id="WP_149402023.1">
    <property type="nucleotide sequence ID" value="NZ_BIXY01000035.1"/>
</dbReference>
<reference evidence="20 21" key="1">
    <citation type="submission" date="2019-01" db="EMBL/GenBank/DDBJ databases">
        <title>Draft genome sequence of Dictyobacter sp. Uno17.</title>
        <authorList>
            <person name="Wang C.M."/>
            <person name="Zheng Y."/>
            <person name="Sakai Y."/>
            <person name="Abe K."/>
            <person name="Yokota A."/>
            <person name="Yabe S."/>
        </authorList>
    </citation>
    <scope>NUCLEOTIDE SEQUENCE [LARGE SCALE GENOMIC DNA]</scope>
    <source>
        <strain evidence="20 21">Uno17</strain>
    </source>
</reference>
<dbReference type="GO" id="GO:0004450">
    <property type="term" value="F:isocitrate dehydrogenase (NADP+) activity"/>
    <property type="evidence" value="ECO:0007669"/>
    <property type="project" value="UniProtKB-EC"/>
</dbReference>
<dbReference type="EC" id="1.1.1.42" evidence="5"/>
<dbReference type="Pfam" id="PF00180">
    <property type="entry name" value="Iso_dh"/>
    <property type="match status" value="1"/>
</dbReference>
<comment type="function">
    <text evidence="18">Catalyzes the oxidative decarboxylation of isocitrate to 2-oxoglutarate and carbon dioxide with the concomitant reduction of NADP(+).</text>
</comment>
<evidence type="ECO:0000256" key="4">
    <source>
        <dbReference type="ARBA" id="ARBA00011738"/>
    </source>
</evidence>
<gene>
    <name evidence="20" type="primary">leuB_1</name>
    <name evidence="20" type="ORF">KDI_26260</name>
</gene>
<evidence type="ECO:0000256" key="1">
    <source>
        <dbReference type="ARBA" id="ARBA00001936"/>
    </source>
</evidence>
<comment type="cofactor">
    <cofactor evidence="2">
        <name>Mg(2+)</name>
        <dbReference type="ChEBI" id="CHEBI:18420"/>
    </cofactor>
</comment>
<dbReference type="AlphaFoldDB" id="A0A5A5TC96"/>
<dbReference type="Gene3D" id="3.30.70.1570">
    <property type="match status" value="1"/>
</dbReference>
<evidence type="ECO:0000256" key="13">
    <source>
        <dbReference type="ARBA" id="ARBA00023211"/>
    </source>
</evidence>
<keyword evidence="10" id="KW-0460">Magnesium</keyword>
<keyword evidence="7" id="KW-0329">Glyoxylate bypass</keyword>
<dbReference type="NCBIfam" id="TIGR02924">
    <property type="entry name" value="ICDH_alpha"/>
    <property type="match status" value="1"/>
</dbReference>
<comment type="subunit">
    <text evidence="4">Homodimer.</text>
</comment>
<dbReference type="GO" id="GO:0006102">
    <property type="term" value="P:isocitrate metabolic process"/>
    <property type="evidence" value="ECO:0007669"/>
    <property type="project" value="TreeGrafter"/>
</dbReference>
<dbReference type="NCBIfam" id="NF006673">
    <property type="entry name" value="PRK09222.1"/>
    <property type="match status" value="1"/>
</dbReference>
<keyword evidence="9" id="KW-0479">Metal-binding</keyword>
<evidence type="ECO:0000256" key="2">
    <source>
        <dbReference type="ARBA" id="ARBA00001946"/>
    </source>
</evidence>
<dbReference type="GO" id="GO:0006097">
    <property type="term" value="P:glyoxylate cycle"/>
    <property type="evidence" value="ECO:0007669"/>
    <property type="project" value="UniProtKB-KW"/>
</dbReference>
<evidence type="ECO:0000313" key="20">
    <source>
        <dbReference type="EMBL" id="GCF09062.1"/>
    </source>
</evidence>
<dbReference type="Gene3D" id="3.40.718.10">
    <property type="entry name" value="Isopropylmalate Dehydrogenase"/>
    <property type="match status" value="1"/>
</dbReference>
<evidence type="ECO:0000256" key="15">
    <source>
        <dbReference type="ARBA" id="ARBA00029765"/>
    </source>
</evidence>
<accession>A0A5A5TC96</accession>
<dbReference type="PANTHER" id="PTHR11835:SF43">
    <property type="entry name" value="ISOPROPYLMALATE DEHYDROGENASE-LIKE DOMAIN-CONTAINING PROTEIN"/>
    <property type="match status" value="1"/>
</dbReference>
<evidence type="ECO:0000256" key="14">
    <source>
        <dbReference type="ARBA" id="ARBA00023554"/>
    </source>
</evidence>
<dbReference type="SMART" id="SM01329">
    <property type="entry name" value="Iso_dh"/>
    <property type="match status" value="1"/>
</dbReference>
<dbReference type="FunFam" id="3.40.718.10:FF:000020">
    <property type="entry name" value="Isocitrate dehydrogenase"/>
    <property type="match status" value="1"/>
</dbReference>
<evidence type="ECO:0000256" key="11">
    <source>
        <dbReference type="ARBA" id="ARBA00022857"/>
    </source>
</evidence>
<evidence type="ECO:0000256" key="7">
    <source>
        <dbReference type="ARBA" id="ARBA00022435"/>
    </source>
</evidence>
<keyword evidence="13" id="KW-0464">Manganese</keyword>
<sequence>MATKTPITVAHGDGIGPEIMDATLHIIEAAGAQIEPETIEVGEKVYLRGISAGMEPSAWESLRRTRVFLKAPITTPQGGGYKSLNVTTRVTFGLYANVRPSVAYYPFVDTKHPNMDVVIIRENEEDTYTGIEYRQTTDMMETLKLISHPGSERIIRYAFEYARTNNRKKVTCFMKDNIMKITDGLFHKVFDEVAKEYPDIENESWIVDIGAAKMADTPEAFDVIVMPNLYGDILSDVAAQIAGSVGLAGSANIGENFAMFEAIHGSAPRRAGQNVANPSGLLLGAILMLVHIDQPDVATKVHNAWLRTIEDGVHTYDIYVEGVSKQKVGTKEFAEAVIARLGQEPQTLKAVHYSSAPKQAKQKKADLARATEKKELVGVDVFLDWKAGTADALGEALQRLNGDGLTLRLISNRGARVWPNGMPETFTTDHWRSRFLSEEPITHNQITALLQRFSENGFDFIKIENLYNFDGKPGYSAVSGS</sequence>
<proteinExistence type="inferred from homology"/>
<dbReference type="GO" id="GO:0004449">
    <property type="term" value="F:isocitrate dehydrogenase (NAD+) activity"/>
    <property type="evidence" value="ECO:0007669"/>
    <property type="project" value="TreeGrafter"/>
</dbReference>
<dbReference type="Pfam" id="PF18324">
    <property type="entry name" value="Isocitrate_DH_C_bact"/>
    <property type="match status" value="1"/>
</dbReference>
<evidence type="ECO:0000256" key="10">
    <source>
        <dbReference type="ARBA" id="ARBA00022842"/>
    </source>
</evidence>
<evidence type="ECO:0000256" key="8">
    <source>
        <dbReference type="ARBA" id="ARBA00022532"/>
    </source>
</evidence>
<protein>
    <recommendedName>
        <fullName evidence="6">Isocitrate dehydrogenase [NADP]</fullName>
        <ecNumber evidence="5">1.1.1.42</ecNumber>
    </recommendedName>
    <alternativeName>
        <fullName evidence="15">IDP</fullName>
    </alternativeName>
    <alternativeName>
        <fullName evidence="16">NADP(+)-specific ICDH</fullName>
    </alternativeName>
    <alternativeName>
        <fullName evidence="17">Oxalosuccinate decarboxylase</fullName>
    </alternativeName>
</protein>
<evidence type="ECO:0000256" key="12">
    <source>
        <dbReference type="ARBA" id="ARBA00023002"/>
    </source>
</evidence>
<dbReference type="InterPro" id="IPR040978">
    <property type="entry name" value="Isocitrate_DH_TT1725_C"/>
</dbReference>
<dbReference type="InterPro" id="IPR024084">
    <property type="entry name" value="IsoPropMal-DH-like_dom"/>
</dbReference>
<keyword evidence="8" id="KW-0816">Tricarboxylic acid cycle</keyword>
<name>A0A5A5TC96_9CHLR</name>
<evidence type="ECO:0000256" key="18">
    <source>
        <dbReference type="ARBA" id="ARBA00046127"/>
    </source>
</evidence>
<dbReference type="OrthoDB" id="9806254at2"/>
<dbReference type="PANTHER" id="PTHR11835">
    <property type="entry name" value="DECARBOXYLATING DEHYDROGENASES-ISOCITRATE, ISOPROPYLMALATE, TARTRATE"/>
    <property type="match status" value="1"/>
</dbReference>
<evidence type="ECO:0000259" key="19">
    <source>
        <dbReference type="SMART" id="SM01329"/>
    </source>
</evidence>
<dbReference type="GO" id="GO:0006099">
    <property type="term" value="P:tricarboxylic acid cycle"/>
    <property type="evidence" value="ECO:0007669"/>
    <property type="project" value="UniProtKB-KW"/>
</dbReference>
<dbReference type="GO" id="GO:0051287">
    <property type="term" value="F:NAD binding"/>
    <property type="evidence" value="ECO:0007669"/>
    <property type="project" value="InterPro"/>
</dbReference>
<evidence type="ECO:0000256" key="3">
    <source>
        <dbReference type="ARBA" id="ARBA00007769"/>
    </source>
</evidence>
<dbReference type="InterPro" id="IPR046997">
    <property type="entry name" value="Isocitrate_DH_TT1725_C_sf"/>
</dbReference>
<keyword evidence="21" id="KW-1185">Reference proteome</keyword>
<dbReference type="PROSITE" id="PS00470">
    <property type="entry name" value="IDH_IMDH"/>
    <property type="match status" value="1"/>
</dbReference>
<comment type="catalytic activity">
    <reaction evidence="14">
        <text>D-threo-isocitrate + NADP(+) = 2-oxoglutarate + CO2 + NADPH</text>
        <dbReference type="Rhea" id="RHEA:19629"/>
        <dbReference type="ChEBI" id="CHEBI:15562"/>
        <dbReference type="ChEBI" id="CHEBI:16526"/>
        <dbReference type="ChEBI" id="CHEBI:16810"/>
        <dbReference type="ChEBI" id="CHEBI:57783"/>
        <dbReference type="ChEBI" id="CHEBI:58349"/>
        <dbReference type="EC" id="1.1.1.42"/>
    </reaction>
</comment>
<dbReference type="Proteomes" id="UP000322530">
    <property type="component" value="Unassembled WGS sequence"/>
</dbReference>
<comment type="similarity">
    <text evidence="3">Belongs to the isocitrate and isopropylmalate dehydrogenases family.</text>
</comment>
<evidence type="ECO:0000313" key="21">
    <source>
        <dbReference type="Proteomes" id="UP000322530"/>
    </source>
</evidence>
<keyword evidence="11" id="KW-0521">NADP</keyword>
<dbReference type="InterPro" id="IPR014273">
    <property type="entry name" value="Isocitrate_DH_bac-typ"/>
</dbReference>
<dbReference type="GO" id="GO:0000287">
    <property type="term" value="F:magnesium ion binding"/>
    <property type="evidence" value="ECO:0007669"/>
    <property type="project" value="InterPro"/>
</dbReference>
<dbReference type="SUPFAM" id="SSF53659">
    <property type="entry name" value="Isocitrate/Isopropylmalate dehydrogenase-like"/>
    <property type="match status" value="1"/>
</dbReference>
<feature type="domain" description="Isopropylmalate dehydrogenase-like" evidence="19">
    <location>
        <begin position="6"/>
        <end position="337"/>
    </location>
</feature>
<evidence type="ECO:0000256" key="5">
    <source>
        <dbReference type="ARBA" id="ARBA00013013"/>
    </source>
</evidence>
<keyword evidence="12" id="KW-0560">Oxidoreductase</keyword>
<evidence type="ECO:0000256" key="6">
    <source>
        <dbReference type="ARBA" id="ARBA00019562"/>
    </source>
</evidence>
<evidence type="ECO:0000256" key="17">
    <source>
        <dbReference type="ARBA" id="ARBA00031098"/>
    </source>
</evidence>
<comment type="cofactor">
    <cofactor evidence="1">
        <name>Mn(2+)</name>
        <dbReference type="ChEBI" id="CHEBI:29035"/>
    </cofactor>
</comment>
<dbReference type="EMBL" id="BIXY01000035">
    <property type="protein sequence ID" value="GCF09062.1"/>
    <property type="molecule type" value="Genomic_DNA"/>
</dbReference>